<reference evidence="1 2" key="1">
    <citation type="journal article" date="2019" name="Sci. Rep.">
        <title>Orb-weaving spider Araneus ventricosus genome elucidates the spidroin gene catalogue.</title>
        <authorList>
            <person name="Kono N."/>
            <person name="Nakamura H."/>
            <person name="Ohtoshi R."/>
            <person name="Moran D.A.P."/>
            <person name="Shinohara A."/>
            <person name="Yoshida Y."/>
            <person name="Fujiwara M."/>
            <person name="Mori M."/>
            <person name="Tomita M."/>
            <person name="Arakawa K."/>
        </authorList>
    </citation>
    <scope>NUCLEOTIDE SEQUENCE [LARGE SCALE GENOMIC DNA]</scope>
</reference>
<evidence type="ECO:0000313" key="2">
    <source>
        <dbReference type="Proteomes" id="UP000499080"/>
    </source>
</evidence>
<evidence type="ECO:0000313" key="1">
    <source>
        <dbReference type="EMBL" id="GBO29513.1"/>
    </source>
</evidence>
<sequence>MQKDLYPSFSTTKIGGSVFLKKRVQHPSNSSGVEVQESESVSISVAMGILKMDGLLAGDLVPPTRLGREEGLKAGDMARWPLTILYLMGMEVEM</sequence>
<name>A0A4Y2VVT5_ARAVE</name>
<dbReference type="EMBL" id="BGPR01052682">
    <property type="protein sequence ID" value="GBO29513.1"/>
    <property type="molecule type" value="Genomic_DNA"/>
</dbReference>
<accession>A0A4Y2VVT5</accession>
<dbReference type="AlphaFoldDB" id="A0A4Y2VVT5"/>
<dbReference type="Proteomes" id="UP000499080">
    <property type="component" value="Unassembled WGS sequence"/>
</dbReference>
<proteinExistence type="predicted"/>
<keyword evidence="2" id="KW-1185">Reference proteome</keyword>
<protein>
    <submittedName>
        <fullName evidence="1">Uncharacterized protein</fullName>
    </submittedName>
</protein>
<gene>
    <name evidence="1" type="ORF">AVEN_138377_1</name>
</gene>
<comment type="caution">
    <text evidence="1">The sequence shown here is derived from an EMBL/GenBank/DDBJ whole genome shotgun (WGS) entry which is preliminary data.</text>
</comment>
<organism evidence="1 2">
    <name type="scientific">Araneus ventricosus</name>
    <name type="common">Orbweaver spider</name>
    <name type="synonym">Epeira ventricosa</name>
    <dbReference type="NCBI Taxonomy" id="182803"/>
    <lineage>
        <taxon>Eukaryota</taxon>
        <taxon>Metazoa</taxon>
        <taxon>Ecdysozoa</taxon>
        <taxon>Arthropoda</taxon>
        <taxon>Chelicerata</taxon>
        <taxon>Arachnida</taxon>
        <taxon>Araneae</taxon>
        <taxon>Araneomorphae</taxon>
        <taxon>Entelegynae</taxon>
        <taxon>Araneoidea</taxon>
        <taxon>Araneidae</taxon>
        <taxon>Araneus</taxon>
    </lineage>
</organism>